<comment type="caution">
    <text evidence="1">The sequence shown here is derived from an EMBL/GenBank/DDBJ whole genome shotgun (WGS) entry which is preliminary data.</text>
</comment>
<dbReference type="EMBL" id="CAOQHR010000005">
    <property type="protein sequence ID" value="CAI6335308.1"/>
    <property type="molecule type" value="Genomic_DNA"/>
</dbReference>
<sequence length="87" mass="9616">MMIASTHPNPPRSTFCCRSPAFVMFSGELSTSGVYPIQSFSLLIMCERMGYCKGSRGAIATSASPPVVRPCVWHREGSQPKYTLSYY</sequence>
<dbReference type="AlphaFoldDB" id="A0A9W4UJA1"/>
<evidence type="ECO:0000313" key="2">
    <source>
        <dbReference type="Proteomes" id="UP001152607"/>
    </source>
</evidence>
<dbReference type="Proteomes" id="UP001152607">
    <property type="component" value="Unassembled WGS sequence"/>
</dbReference>
<keyword evidence="2" id="KW-1185">Reference proteome</keyword>
<organism evidence="1 2">
    <name type="scientific">Periconia digitata</name>
    <dbReference type="NCBI Taxonomy" id="1303443"/>
    <lineage>
        <taxon>Eukaryota</taxon>
        <taxon>Fungi</taxon>
        <taxon>Dikarya</taxon>
        <taxon>Ascomycota</taxon>
        <taxon>Pezizomycotina</taxon>
        <taxon>Dothideomycetes</taxon>
        <taxon>Pleosporomycetidae</taxon>
        <taxon>Pleosporales</taxon>
        <taxon>Massarineae</taxon>
        <taxon>Periconiaceae</taxon>
        <taxon>Periconia</taxon>
    </lineage>
</organism>
<reference evidence="1" key="1">
    <citation type="submission" date="2023-01" db="EMBL/GenBank/DDBJ databases">
        <authorList>
            <person name="Van Ghelder C."/>
            <person name="Rancurel C."/>
        </authorList>
    </citation>
    <scope>NUCLEOTIDE SEQUENCE</scope>
    <source>
        <strain evidence="1">CNCM I-4278</strain>
    </source>
</reference>
<accession>A0A9W4UJA1</accession>
<name>A0A9W4UJA1_9PLEO</name>
<evidence type="ECO:0000313" key="1">
    <source>
        <dbReference type="EMBL" id="CAI6335308.1"/>
    </source>
</evidence>
<gene>
    <name evidence="1" type="ORF">PDIGIT_LOCUS8388</name>
</gene>
<protein>
    <submittedName>
        <fullName evidence="1">Uncharacterized protein</fullName>
    </submittedName>
</protein>
<proteinExistence type="predicted"/>